<keyword evidence="3" id="KW-1185">Reference proteome</keyword>
<dbReference type="EMBL" id="JOJR01009369">
    <property type="protein sequence ID" value="RCN26087.1"/>
    <property type="molecule type" value="Genomic_DNA"/>
</dbReference>
<dbReference type="AlphaFoldDB" id="A0A368F7C0"/>
<evidence type="ECO:0000256" key="1">
    <source>
        <dbReference type="SAM" id="MobiDB-lite"/>
    </source>
</evidence>
<feature type="region of interest" description="Disordered" evidence="1">
    <location>
        <begin position="1"/>
        <end position="61"/>
    </location>
</feature>
<name>A0A368F7C0_ANCCA</name>
<sequence length="230" mass="25557">MDFPPPPKRRRITRTGSALTARMPQIPPPPPLSSHSAPNAVNRNLDEQMPISSPAPTEVAAPLREESVADVHEEAEDRELEPPVAASQDVRSGVFTEAQKNSYLACFGSFFGVSKTMLSFVDDLCQVVGGQTDVSVSRATSLLEAELFPQYEYTKLCFCSACDSILSSSHALCWNEACEMNGVHPKRSKNVRRTSMHFLRLAPQLEVVLRQNIDALLSVHHRIHWLHKLL</sequence>
<dbReference type="Proteomes" id="UP000252519">
    <property type="component" value="Unassembled WGS sequence"/>
</dbReference>
<comment type="caution">
    <text evidence="2">The sequence shown here is derived from an EMBL/GenBank/DDBJ whole genome shotgun (WGS) entry which is preliminary data.</text>
</comment>
<organism evidence="2 3">
    <name type="scientific">Ancylostoma caninum</name>
    <name type="common">Dog hookworm</name>
    <dbReference type="NCBI Taxonomy" id="29170"/>
    <lineage>
        <taxon>Eukaryota</taxon>
        <taxon>Metazoa</taxon>
        <taxon>Ecdysozoa</taxon>
        <taxon>Nematoda</taxon>
        <taxon>Chromadorea</taxon>
        <taxon>Rhabditida</taxon>
        <taxon>Rhabditina</taxon>
        <taxon>Rhabditomorpha</taxon>
        <taxon>Strongyloidea</taxon>
        <taxon>Ancylostomatidae</taxon>
        <taxon>Ancylostomatinae</taxon>
        <taxon>Ancylostoma</taxon>
    </lineage>
</organism>
<evidence type="ECO:0000313" key="2">
    <source>
        <dbReference type="EMBL" id="RCN26087.1"/>
    </source>
</evidence>
<evidence type="ECO:0000313" key="3">
    <source>
        <dbReference type="Proteomes" id="UP000252519"/>
    </source>
</evidence>
<proteinExistence type="predicted"/>
<accession>A0A368F7C0</accession>
<reference evidence="2 3" key="1">
    <citation type="submission" date="2014-10" db="EMBL/GenBank/DDBJ databases">
        <title>Draft genome of the hookworm Ancylostoma caninum.</title>
        <authorList>
            <person name="Mitreva M."/>
        </authorList>
    </citation>
    <scope>NUCLEOTIDE SEQUENCE [LARGE SCALE GENOMIC DNA]</scope>
    <source>
        <strain evidence="2 3">Baltimore</strain>
    </source>
</reference>
<protein>
    <submittedName>
        <fullName evidence="2">Uncharacterized protein</fullName>
    </submittedName>
</protein>
<gene>
    <name evidence="2" type="ORF">ANCCAN_28192</name>
</gene>